<name>A0A9D1Y7Q6_9FIRM</name>
<dbReference type="GO" id="GO:0006355">
    <property type="term" value="P:regulation of DNA-templated transcription"/>
    <property type="evidence" value="ECO:0007669"/>
    <property type="project" value="InterPro"/>
</dbReference>
<reference evidence="1" key="2">
    <citation type="submission" date="2021-04" db="EMBL/GenBank/DDBJ databases">
        <authorList>
            <person name="Gilroy R."/>
        </authorList>
    </citation>
    <scope>NUCLEOTIDE SEQUENCE</scope>
    <source>
        <strain evidence="1">ChiBcec16_6824</strain>
    </source>
</reference>
<gene>
    <name evidence="1" type="ORF">H9841_02820</name>
</gene>
<organism evidence="1 2">
    <name type="scientific">Candidatus Flavonifractor merdigallinarum</name>
    <dbReference type="NCBI Taxonomy" id="2838589"/>
    <lineage>
        <taxon>Bacteria</taxon>
        <taxon>Bacillati</taxon>
        <taxon>Bacillota</taxon>
        <taxon>Clostridia</taxon>
        <taxon>Eubacteriales</taxon>
        <taxon>Oscillospiraceae</taxon>
        <taxon>Flavonifractor</taxon>
    </lineage>
</organism>
<evidence type="ECO:0008006" key="3">
    <source>
        <dbReference type="Google" id="ProtNLM"/>
    </source>
</evidence>
<sequence>MMERKKHLSIRMDQEQHDKLQYIASYDGRSMSRQILHLINQCIRNFEKEHGPIQTEDLE</sequence>
<accession>A0A9D1Y7Q6</accession>
<dbReference type="Proteomes" id="UP000823868">
    <property type="component" value="Unassembled WGS sequence"/>
</dbReference>
<reference evidence="1" key="1">
    <citation type="journal article" date="2021" name="PeerJ">
        <title>Extensive microbial diversity within the chicken gut microbiome revealed by metagenomics and culture.</title>
        <authorList>
            <person name="Gilroy R."/>
            <person name="Ravi A."/>
            <person name="Getino M."/>
            <person name="Pursley I."/>
            <person name="Horton D.L."/>
            <person name="Alikhan N.F."/>
            <person name="Baker D."/>
            <person name="Gharbi K."/>
            <person name="Hall N."/>
            <person name="Watson M."/>
            <person name="Adriaenssens E.M."/>
            <person name="Foster-Nyarko E."/>
            <person name="Jarju S."/>
            <person name="Secka A."/>
            <person name="Antonio M."/>
            <person name="Oren A."/>
            <person name="Chaudhuri R.R."/>
            <person name="La Ragione R."/>
            <person name="Hildebrand F."/>
            <person name="Pallen M.J."/>
        </authorList>
    </citation>
    <scope>NUCLEOTIDE SEQUENCE</scope>
    <source>
        <strain evidence="1">ChiBcec16_6824</strain>
    </source>
</reference>
<proteinExistence type="predicted"/>
<dbReference type="Gene3D" id="1.10.1220.10">
    <property type="entry name" value="Met repressor-like"/>
    <property type="match status" value="1"/>
</dbReference>
<comment type="caution">
    <text evidence="1">The sequence shown here is derived from an EMBL/GenBank/DDBJ whole genome shotgun (WGS) entry which is preliminary data.</text>
</comment>
<dbReference type="InterPro" id="IPR010985">
    <property type="entry name" value="Ribbon_hlx_hlx"/>
</dbReference>
<protein>
    <recommendedName>
        <fullName evidence="3">Arc-like DNA binding domain-containing protein</fullName>
    </recommendedName>
</protein>
<dbReference type="AlphaFoldDB" id="A0A9D1Y7Q6"/>
<evidence type="ECO:0000313" key="2">
    <source>
        <dbReference type="Proteomes" id="UP000823868"/>
    </source>
</evidence>
<dbReference type="InterPro" id="IPR013321">
    <property type="entry name" value="Arc_rbn_hlx_hlx"/>
</dbReference>
<dbReference type="EMBL" id="DXDX01000055">
    <property type="protein sequence ID" value="HIY20818.1"/>
    <property type="molecule type" value="Genomic_DNA"/>
</dbReference>
<dbReference type="SUPFAM" id="SSF47598">
    <property type="entry name" value="Ribbon-helix-helix"/>
    <property type="match status" value="1"/>
</dbReference>
<evidence type="ECO:0000313" key="1">
    <source>
        <dbReference type="EMBL" id="HIY20818.1"/>
    </source>
</evidence>